<comment type="caution">
    <text evidence="1">The sequence shown here is derived from an EMBL/GenBank/DDBJ whole genome shotgun (WGS) entry which is preliminary data.</text>
</comment>
<reference evidence="1" key="1">
    <citation type="submission" date="2023-09" db="EMBL/GenBank/DDBJ databases">
        <title>Vallitalea sediminicola and Vallitalea maricola sp. nov., anaerobic bacteria isolated from marine sediment.</title>
        <authorList>
            <person name="Hirano S."/>
            <person name="Maeda A."/>
            <person name="Terahara T."/>
            <person name="Mori K."/>
            <person name="Hamada M."/>
            <person name="Matsumoto R."/>
            <person name="Kobayashi T."/>
        </authorList>
    </citation>
    <scope>NUCLEOTIDE SEQUENCE</scope>
    <source>
        <strain evidence="1">AN17-2</strain>
    </source>
</reference>
<evidence type="ECO:0000313" key="2">
    <source>
        <dbReference type="Proteomes" id="UP001374599"/>
    </source>
</evidence>
<proteinExistence type="predicted"/>
<name>A0ACB5UJ57_9FIRM</name>
<protein>
    <submittedName>
        <fullName evidence="1">ABC transporter permease subunit</fullName>
    </submittedName>
</protein>
<accession>A0ACB5UJ57</accession>
<organism evidence="1 2">
    <name type="scientific">Vallitalea maricola</name>
    <dbReference type="NCBI Taxonomy" id="3074433"/>
    <lineage>
        <taxon>Bacteria</taxon>
        <taxon>Bacillati</taxon>
        <taxon>Bacillota</taxon>
        <taxon>Clostridia</taxon>
        <taxon>Lachnospirales</taxon>
        <taxon>Vallitaleaceae</taxon>
        <taxon>Vallitalea</taxon>
    </lineage>
</organism>
<dbReference type="EMBL" id="BTPU01000027">
    <property type="protein sequence ID" value="GMQ62574.1"/>
    <property type="molecule type" value="Genomic_DNA"/>
</dbReference>
<keyword evidence="2" id="KW-1185">Reference proteome</keyword>
<gene>
    <name evidence="1" type="ORF">AN2V17_18060</name>
</gene>
<evidence type="ECO:0000313" key="1">
    <source>
        <dbReference type="EMBL" id="GMQ62574.1"/>
    </source>
</evidence>
<sequence length="265" mass="30159">MNIYKFEFRKYLKSNIIWTVSIIAVLFLFVSLFPTYSQEAEQFEKLISQFPEAFIKAMGLSNMSMAHIIGYYSFAFSYILLIGGIFAMKLGLDITSKESRDKTSDFLLVKPLRRANILTPKIMAALTHIVIMNVIFFVFALIAVEAFKKADYNFTDFLLLTLSLLFVQLFLFSLGILIGTIVNKLKSVLPVTLGVVFGFYVIYLFNQTVEDKKYSYLSPFGFFDSGYITENSAYSLSHLLTSIALTVIFIAVSYVIYQKKDIPSV</sequence>
<dbReference type="Proteomes" id="UP001374599">
    <property type="component" value="Unassembled WGS sequence"/>
</dbReference>